<dbReference type="SUPFAM" id="SSF53187">
    <property type="entry name" value="Zn-dependent exopeptidases"/>
    <property type="match status" value="1"/>
</dbReference>
<evidence type="ECO:0000259" key="3">
    <source>
        <dbReference type="Pfam" id="PF00246"/>
    </source>
</evidence>
<proteinExistence type="inferred from homology"/>
<dbReference type="Proteomes" id="UP001190700">
    <property type="component" value="Unassembled WGS sequence"/>
</dbReference>
<feature type="signal peptide" evidence="2">
    <location>
        <begin position="1"/>
        <end position="18"/>
    </location>
</feature>
<keyword evidence="5" id="KW-1185">Reference proteome</keyword>
<name>A0AAE0BY84_9CHLO</name>
<dbReference type="AlphaFoldDB" id="A0AAE0BY84"/>
<dbReference type="PANTHER" id="PTHR11532">
    <property type="entry name" value="PROTEASE M14 CARBOXYPEPTIDASE"/>
    <property type="match status" value="1"/>
</dbReference>
<dbReference type="EMBL" id="LGRX02031169">
    <property type="protein sequence ID" value="KAK3244967.1"/>
    <property type="molecule type" value="Genomic_DNA"/>
</dbReference>
<accession>A0AAE0BY84</accession>
<protein>
    <recommendedName>
        <fullName evidence="3">Peptidase M14 domain-containing protein</fullName>
    </recommendedName>
</protein>
<reference evidence="4 5" key="1">
    <citation type="journal article" date="2015" name="Genome Biol. Evol.">
        <title>Comparative Genomics of a Bacterivorous Green Alga Reveals Evolutionary Causalities and Consequences of Phago-Mixotrophic Mode of Nutrition.</title>
        <authorList>
            <person name="Burns J.A."/>
            <person name="Paasch A."/>
            <person name="Narechania A."/>
            <person name="Kim E."/>
        </authorList>
    </citation>
    <scope>NUCLEOTIDE SEQUENCE [LARGE SCALE GENOMIC DNA]</scope>
    <source>
        <strain evidence="4 5">PLY_AMNH</strain>
    </source>
</reference>
<dbReference type="GO" id="GO:0006518">
    <property type="term" value="P:peptide metabolic process"/>
    <property type="evidence" value="ECO:0007669"/>
    <property type="project" value="TreeGrafter"/>
</dbReference>
<comment type="similarity">
    <text evidence="1">Belongs to the peptidase M14 family.</text>
</comment>
<keyword evidence="2" id="KW-0732">Signal</keyword>
<dbReference type="GO" id="GO:0005615">
    <property type="term" value="C:extracellular space"/>
    <property type="evidence" value="ECO:0007669"/>
    <property type="project" value="TreeGrafter"/>
</dbReference>
<dbReference type="GO" id="GO:0004181">
    <property type="term" value="F:metallocarboxypeptidase activity"/>
    <property type="evidence" value="ECO:0007669"/>
    <property type="project" value="InterPro"/>
</dbReference>
<dbReference type="PANTHER" id="PTHR11532:SF57">
    <property type="entry name" value="CARBOXYPEPTIDASE D, B"/>
    <property type="match status" value="1"/>
</dbReference>
<feature type="chain" id="PRO_5042140896" description="Peptidase M14 domain-containing protein" evidence="2">
    <location>
        <begin position="19"/>
        <end position="251"/>
    </location>
</feature>
<evidence type="ECO:0000256" key="2">
    <source>
        <dbReference type="SAM" id="SignalP"/>
    </source>
</evidence>
<organism evidence="4 5">
    <name type="scientific">Cymbomonas tetramitiformis</name>
    <dbReference type="NCBI Taxonomy" id="36881"/>
    <lineage>
        <taxon>Eukaryota</taxon>
        <taxon>Viridiplantae</taxon>
        <taxon>Chlorophyta</taxon>
        <taxon>Pyramimonadophyceae</taxon>
        <taxon>Pyramimonadales</taxon>
        <taxon>Pyramimonadaceae</taxon>
        <taxon>Cymbomonas</taxon>
    </lineage>
</organism>
<evidence type="ECO:0000313" key="5">
    <source>
        <dbReference type="Proteomes" id="UP001190700"/>
    </source>
</evidence>
<dbReference type="InterPro" id="IPR000834">
    <property type="entry name" value="Peptidase_M14"/>
</dbReference>
<feature type="non-terminal residue" evidence="4">
    <location>
        <position position="251"/>
    </location>
</feature>
<evidence type="ECO:0000256" key="1">
    <source>
        <dbReference type="ARBA" id="ARBA00005988"/>
    </source>
</evidence>
<evidence type="ECO:0000313" key="4">
    <source>
        <dbReference type="EMBL" id="KAK3244967.1"/>
    </source>
</evidence>
<dbReference type="GO" id="GO:0008270">
    <property type="term" value="F:zinc ion binding"/>
    <property type="evidence" value="ECO:0007669"/>
    <property type="project" value="InterPro"/>
</dbReference>
<dbReference type="GO" id="GO:0016485">
    <property type="term" value="P:protein processing"/>
    <property type="evidence" value="ECO:0007669"/>
    <property type="project" value="TreeGrafter"/>
</dbReference>
<dbReference type="Pfam" id="PF00246">
    <property type="entry name" value="Peptidase_M14"/>
    <property type="match status" value="1"/>
</dbReference>
<gene>
    <name evidence="4" type="ORF">CYMTET_45444</name>
</gene>
<dbReference type="InterPro" id="IPR050753">
    <property type="entry name" value="Peptidase_M14_domain"/>
</dbReference>
<sequence length="251" mass="27487">MCWKLSSLLLCILPLACSEETFAFDDPGIPKLATLDGVVDSKVLEELQVMYLRESANASQIQAYISTEQAEQLKAREILVHWEVDEAREYHRRLLQQTVHSGNPLGAYHSNEELDTFVKDFTTAGPCTSLSRTYSIGKSVEGREMWVLEISDKPGVDEPEPNFKCALPLRTPVTGCLPGSHCARLSPAASLAPIAHACHRLPPSLPLRTPVTGCLSRSHCASALAVSLAARPPRVHRSKLHPAPTQCRGCI</sequence>
<comment type="caution">
    <text evidence="4">The sequence shown here is derived from an EMBL/GenBank/DDBJ whole genome shotgun (WGS) entry which is preliminary data.</text>
</comment>
<feature type="domain" description="Peptidase M14" evidence="3">
    <location>
        <begin position="127"/>
        <end position="159"/>
    </location>
</feature>
<dbReference type="Gene3D" id="3.40.630.10">
    <property type="entry name" value="Zn peptidases"/>
    <property type="match status" value="1"/>
</dbReference>